<protein>
    <submittedName>
        <fullName evidence="2">Uncharacterized protein</fullName>
    </submittedName>
</protein>
<keyword evidence="1" id="KW-0812">Transmembrane</keyword>
<feature type="transmembrane region" description="Helical" evidence="1">
    <location>
        <begin position="32"/>
        <end position="49"/>
    </location>
</feature>
<name>A0A1M7KYU3_9RHOB</name>
<gene>
    <name evidence="2" type="ORF">SAMN05443432_11271</name>
</gene>
<dbReference type="Proteomes" id="UP000322545">
    <property type="component" value="Unassembled WGS sequence"/>
</dbReference>
<reference evidence="2 3" key="1">
    <citation type="submission" date="2016-11" db="EMBL/GenBank/DDBJ databases">
        <authorList>
            <person name="Varghese N."/>
            <person name="Submissions S."/>
        </authorList>
    </citation>
    <scope>NUCLEOTIDE SEQUENCE [LARGE SCALE GENOMIC DNA]</scope>
    <source>
        <strain evidence="2 3">DSM 28249</strain>
    </source>
</reference>
<accession>A0A1M7KYU3</accession>
<keyword evidence="1" id="KW-0472">Membrane</keyword>
<evidence type="ECO:0000313" key="2">
    <source>
        <dbReference type="EMBL" id="SHM70570.1"/>
    </source>
</evidence>
<organism evidence="2 3">
    <name type="scientific">Roseovarius litoreus</name>
    <dbReference type="NCBI Taxonomy" id="1155722"/>
    <lineage>
        <taxon>Bacteria</taxon>
        <taxon>Pseudomonadati</taxon>
        <taxon>Pseudomonadota</taxon>
        <taxon>Alphaproteobacteria</taxon>
        <taxon>Rhodobacterales</taxon>
        <taxon>Roseobacteraceae</taxon>
        <taxon>Roseovarius</taxon>
    </lineage>
</organism>
<evidence type="ECO:0000256" key="1">
    <source>
        <dbReference type="SAM" id="Phobius"/>
    </source>
</evidence>
<keyword evidence="3" id="KW-1185">Reference proteome</keyword>
<proteinExistence type="predicted"/>
<evidence type="ECO:0000313" key="3">
    <source>
        <dbReference type="Proteomes" id="UP000322545"/>
    </source>
</evidence>
<sequence>MLKFISVVGYICILMAILSSVLSLAASLASQLLTLGLVLVFGALIAGIGKDTDNV</sequence>
<dbReference type="AlphaFoldDB" id="A0A1M7KYU3"/>
<feature type="transmembrane region" description="Helical" evidence="1">
    <location>
        <begin position="7"/>
        <end position="26"/>
    </location>
</feature>
<dbReference type="EMBL" id="FRCB01000012">
    <property type="protein sequence ID" value="SHM70570.1"/>
    <property type="molecule type" value="Genomic_DNA"/>
</dbReference>
<keyword evidence="1" id="KW-1133">Transmembrane helix</keyword>
<dbReference type="RefSeq" id="WP_188130025.1">
    <property type="nucleotide sequence ID" value="NZ_FRCB01000012.1"/>
</dbReference>